<evidence type="ECO:0000313" key="4">
    <source>
        <dbReference type="Proteomes" id="UP000263517"/>
    </source>
</evidence>
<feature type="transmembrane region" description="Helical" evidence="2">
    <location>
        <begin position="139"/>
        <end position="165"/>
    </location>
</feature>
<evidence type="ECO:0000256" key="2">
    <source>
        <dbReference type="SAM" id="Phobius"/>
    </source>
</evidence>
<gene>
    <name evidence="3" type="ORF">DCW74_20445</name>
</gene>
<name>A0A350P9X6_9ALTE</name>
<keyword evidence="2" id="KW-1133">Transmembrane helix</keyword>
<comment type="caution">
    <text evidence="3">The sequence shown here is derived from an EMBL/GenBank/DDBJ whole genome shotgun (WGS) entry which is preliminary data.</text>
</comment>
<proteinExistence type="predicted"/>
<dbReference type="Proteomes" id="UP000263517">
    <property type="component" value="Unassembled WGS sequence"/>
</dbReference>
<reference evidence="3 4" key="1">
    <citation type="journal article" date="2018" name="Nat. Biotechnol.">
        <title>A standardized bacterial taxonomy based on genome phylogeny substantially revises the tree of life.</title>
        <authorList>
            <person name="Parks D.H."/>
            <person name="Chuvochina M."/>
            <person name="Waite D.W."/>
            <person name="Rinke C."/>
            <person name="Skarshewski A."/>
            <person name="Chaumeil P.A."/>
            <person name="Hugenholtz P."/>
        </authorList>
    </citation>
    <scope>NUCLEOTIDE SEQUENCE [LARGE SCALE GENOMIC DNA]</scope>
    <source>
        <strain evidence="3">UBA11978</strain>
    </source>
</reference>
<keyword evidence="2" id="KW-0812">Transmembrane</keyword>
<organism evidence="3 4">
    <name type="scientific">Alteromonas australica</name>
    <dbReference type="NCBI Taxonomy" id="589873"/>
    <lineage>
        <taxon>Bacteria</taxon>
        <taxon>Pseudomonadati</taxon>
        <taxon>Pseudomonadota</taxon>
        <taxon>Gammaproteobacteria</taxon>
        <taxon>Alteromonadales</taxon>
        <taxon>Alteromonadaceae</taxon>
        <taxon>Alteromonas/Salinimonas group</taxon>
        <taxon>Alteromonas</taxon>
    </lineage>
</organism>
<sequence length="169" mass="18992">MEAISSALAAVTIASNTISWVKQRISDAESISEIGSAVSTLFACKDKLQEERNKQAGVGDINIRSSIDVILEQKRLNEQLYELEVAINNRWPKPYGERSTWGEIVDHYQAQKKARREEEKRRQQEEKRRQIQLEENIKAALIVAITIAVGGGLIIFLFASIANAVKVIQ</sequence>
<evidence type="ECO:0000313" key="3">
    <source>
        <dbReference type="EMBL" id="HAW78093.1"/>
    </source>
</evidence>
<dbReference type="AlphaFoldDB" id="A0A350P9X6"/>
<keyword evidence="1" id="KW-0175">Coiled coil</keyword>
<evidence type="ECO:0000256" key="1">
    <source>
        <dbReference type="SAM" id="Coils"/>
    </source>
</evidence>
<keyword evidence="2" id="KW-0472">Membrane</keyword>
<accession>A0A350P9X6</accession>
<protein>
    <submittedName>
        <fullName evidence="3">Uncharacterized protein</fullName>
    </submittedName>
</protein>
<dbReference type="EMBL" id="DNAN01000711">
    <property type="protein sequence ID" value="HAW78093.1"/>
    <property type="molecule type" value="Genomic_DNA"/>
</dbReference>
<feature type="coiled-coil region" evidence="1">
    <location>
        <begin position="107"/>
        <end position="136"/>
    </location>
</feature>